<evidence type="ECO:0000256" key="2">
    <source>
        <dbReference type="SAM" id="Phobius"/>
    </source>
</evidence>
<protein>
    <submittedName>
        <fullName evidence="3">Uncharacterized protein</fullName>
    </submittedName>
</protein>
<dbReference type="AlphaFoldDB" id="A0A9D4RPB6"/>
<feature type="region of interest" description="Disordered" evidence="1">
    <location>
        <begin position="50"/>
        <end position="83"/>
    </location>
</feature>
<reference evidence="3" key="1">
    <citation type="journal article" date="2019" name="bioRxiv">
        <title>The Genome of the Zebra Mussel, Dreissena polymorpha: A Resource for Invasive Species Research.</title>
        <authorList>
            <person name="McCartney M.A."/>
            <person name="Auch B."/>
            <person name="Kono T."/>
            <person name="Mallez S."/>
            <person name="Zhang Y."/>
            <person name="Obille A."/>
            <person name="Becker A."/>
            <person name="Abrahante J.E."/>
            <person name="Garbe J."/>
            <person name="Badalamenti J.P."/>
            <person name="Herman A."/>
            <person name="Mangelson H."/>
            <person name="Liachko I."/>
            <person name="Sullivan S."/>
            <person name="Sone E.D."/>
            <person name="Koren S."/>
            <person name="Silverstein K.A.T."/>
            <person name="Beckman K.B."/>
            <person name="Gohl D.M."/>
        </authorList>
    </citation>
    <scope>NUCLEOTIDE SEQUENCE</scope>
    <source>
        <strain evidence="3">Duluth1</strain>
        <tissue evidence="3">Whole animal</tissue>
    </source>
</reference>
<evidence type="ECO:0000256" key="1">
    <source>
        <dbReference type="SAM" id="MobiDB-lite"/>
    </source>
</evidence>
<keyword evidence="2" id="KW-0472">Membrane</keyword>
<proteinExistence type="predicted"/>
<dbReference type="Proteomes" id="UP000828390">
    <property type="component" value="Unassembled WGS sequence"/>
</dbReference>
<keyword evidence="2" id="KW-1133">Transmembrane helix</keyword>
<gene>
    <name evidence="3" type="ORF">DPMN_036927</name>
</gene>
<evidence type="ECO:0000313" key="3">
    <source>
        <dbReference type="EMBL" id="KAH3873690.1"/>
    </source>
</evidence>
<name>A0A9D4RPB6_DREPO</name>
<organism evidence="3 4">
    <name type="scientific">Dreissena polymorpha</name>
    <name type="common">Zebra mussel</name>
    <name type="synonym">Mytilus polymorpha</name>
    <dbReference type="NCBI Taxonomy" id="45954"/>
    <lineage>
        <taxon>Eukaryota</taxon>
        <taxon>Metazoa</taxon>
        <taxon>Spiralia</taxon>
        <taxon>Lophotrochozoa</taxon>
        <taxon>Mollusca</taxon>
        <taxon>Bivalvia</taxon>
        <taxon>Autobranchia</taxon>
        <taxon>Heteroconchia</taxon>
        <taxon>Euheterodonta</taxon>
        <taxon>Imparidentia</taxon>
        <taxon>Neoheterodontei</taxon>
        <taxon>Myida</taxon>
        <taxon>Dreissenoidea</taxon>
        <taxon>Dreissenidae</taxon>
        <taxon>Dreissena</taxon>
    </lineage>
</organism>
<evidence type="ECO:0000313" key="4">
    <source>
        <dbReference type="Proteomes" id="UP000828390"/>
    </source>
</evidence>
<accession>A0A9D4RPB6</accession>
<keyword evidence="2" id="KW-0812">Transmembrane</keyword>
<feature type="transmembrane region" description="Helical" evidence="2">
    <location>
        <begin position="25"/>
        <end position="46"/>
    </location>
</feature>
<dbReference type="EMBL" id="JAIWYP010000002">
    <property type="protein sequence ID" value="KAH3873690.1"/>
    <property type="molecule type" value="Genomic_DNA"/>
</dbReference>
<keyword evidence="4" id="KW-1185">Reference proteome</keyword>
<sequence length="108" mass="11547">MNIIFKAKRTEVQIGDCTYIYQLSYTHYCGAGTIIVALAVVVVVFLSSAPGLSPIRPSPPERRIQKTPRSRGDPGTYGGSNQRSLDCEASVLPLDHGSATALAVIISI</sequence>
<comment type="caution">
    <text evidence="3">The sequence shown here is derived from an EMBL/GenBank/DDBJ whole genome shotgun (WGS) entry which is preliminary data.</text>
</comment>
<reference evidence="3" key="2">
    <citation type="submission" date="2020-11" db="EMBL/GenBank/DDBJ databases">
        <authorList>
            <person name="McCartney M.A."/>
            <person name="Auch B."/>
            <person name="Kono T."/>
            <person name="Mallez S."/>
            <person name="Becker A."/>
            <person name="Gohl D.M."/>
            <person name="Silverstein K.A.T."/>
            <person name="Koren S."/>
            <person name="Bechman K.B."/>
            <person name="Herman A."/>
            <person name="Abrahante J.E."/>
            <person name="Garbe J."/>
        </authorList>
    </citation>
    <scope>NUCLEOTIDE SEQUENCE</scope>
    <source>
        <strain evidence="3">Duluth1</strain>
        <tissue evidence="3">Whole animal</tissue>
    </source>
</reference>